<organism evidence="1 2">
    <name type="scientific">Viridothelium virens</name>
    <name type="common">Speckled blister lichen</name>
    <name type="synonym">Trypethelium virens</name>
    <dbReference type="NCBI Taxonomy" id="1048519"/>
    <lineage>
        <taxon>Eukaryota</taxon>
        <taxon>Fungi</taxon>
        <taxon>Dikarya</taxon>
        <taxon>Ascomycota</taxon>
        <taxon>Pezizomycotina</taxon>
        <taxon>Dothideomycetes</taxon>
        <taxon>Dothideomycetes incertae sedis</taxon>
        <taxon>Trypetheliales</taxon>
        <taxon>Trypetheliaceae</taxon>
        <taxon>Viridothelium</taxon>
    </lineage>
</organism>
<dbReference type="PANTHER" id="PTHR19288">
    <property type="entry name" value="4-NITROPHENYLPHOSPHATASE-RELATED"/>
    <property type="match status" value="1"/>
</dbReference>
<dbReference type="Pfam" id="PF09419">
    <property type="entry name" value="PGP_phosphatase"/>
    <property type="match status" value="1"/>
</dbReference>
<dbReference type="Gene3D" id="3.40.50.1000">
    <property type="entry name" value="HAD superfamily/HAD-like"/>
    <property type="match status" value="1"/>
</dbReference>
<accession>A0A6A6HNA9</accession>
<dbReference type="GO" id="GO:0032049">
    <property type="term" value="P:cardiolipin biosynthetic process"/>
    <property type="evidence" value="ECO:0007669"/>
    <property type="project" value="TreeGrafter"/>
</dbReference>
<dbReference type="PANTHER" id="PTHR19288:SF25">
    <property type="entry name" value="PHOSPHATIDYLGLYCEROPHOSPHATASE GEP4, MITOCHONDRIAL"/>
    <property type="match status" value="1"/>
</dbReference>
<dbReference type="EMBL" id="ML991774">
    <property type="protein sequence ID" value="KAF2238950.1"/>
    <property type="molecule type" value="Genomic_DNA"/>
</dbReference>
<proteinExistence type="predicted"/>
<sequence>MNLSGAVHAFRILREPSLCLPHASISNFRDLPIPLSLAFNPSPGQKSVDIRAVVLDKDNCFAIPHENAVHEPYNDTFQRLRKAYTGSRLLIVSNTAGTPGTRNKAEASLLEHNTGVKVLHHNIKKPGCGHEILQYFRDASDAQITAPSQIAVVGDRLLTDVLMANTMGWHALWVKDGVVERKGLWAHLEHGLAAFLTRRGYEPPEPHHENWR</sequence>
<dbReference type="GO" id="GO:0005739">
    <property type="term" value="C:mitochondrion"/>
    <property type="evidence" value="ECO:0007669"/>
    <property type="project" value="TreeGrafter"/>
</dbReference>
<name>A0A6A6HNA9_VIRVR</name>
<evidence type="ECO:0000313" key="2">
    <source>
        <dbReference type="Proteomes" id="UP000800092"/>
    </source>
</evidence>
<reference evidence="1" key="1">
    <citation type="journal article" date="2020" name="Stud. Mycol.">
        <title>101 Dothideomycetes genomes: a test case for predicting lifestyles and emergence of pathogens.</title>
        <authorList>
            <person name="Haridas S."/>
            <person name="Albert R."/>
            <person name="Binder M."/>
            <person name="Bloem J."/>
            <person name="Labutti K."/>
            <person name="Salamov A."/>
            <person name="Andreopoulos B."/>
            <person name="Baker S."/>
            <person name="Barry K."/>
            <person name="Bills G."/>
            <person name="Bluhm B."/>
            <person name="Cannon C."/>
            <person name="Castanera R."/>
            <person name="Culley D."/>
            <person name="Daum C."/>
            <person name="Ezra D."/>
            <person name="Gonzalez J."/>
            <person name="Henrissat B."/>
            <person name="Kuo A."/>
            <person name="Liang C."/>
            <person name="Lipzen A."/>
            <person name="Lutzoni F."/>
            <person name="Magnuson J."/>
            <person name="Mondo S."/>
            <person name="Nolan M."/>
            <person name="Ohm R."/>
            <person name="Pangilinan J."/>
            <person name="Park H.-J."/>
            <person name="Ramirez L."/>
            <person name="Alfaro M."/>
            <person name="Sun H."/>
            <person name="Tritt A."/>
            <person name="Yoshinaga Y."/>
            <person name="Zwiers L.-H."/>
            <person name="Turgeon B."/>
            <person name="Goodwin S."/>
            <person name="Spatafora J."/>
            <person name="Crous P."/>
            <person name="Grigoriev I."/>
        </authorList>
    </citation>
    <scope>NUCLEOTIDE SEQUENCE</scope>
    <source>
        <strain evidence="1">Tuck. ex Michener</strain>
    </source>
</reference>
<dbReference type="OrthoDB" id="198652at2759"/>
<evidence type="ECO:0000313" key="1">
    <source>
        <dbReference type="EMBL" id="KAF2238950.1"/>
    </source>
</evidence>
<dbReference type="SUPFAM" id="SSF56784">
    <property type="entry name" value="HAD-like"/>
    <property type="match status" value="1"/>
</dbReference>
<gene>
    <name evidence="1" type="ORF">EV356DRAFT_224572</name>
</gene>
<dbReference type="InterPro" id="IPR027706">
    <property type="entry name" value="PGP_Pase"/>
</dbReference>
<dbReference type="Proteomes" id="UP000800092">
    <property type="component" value="Unassembled WGS sequence"/>
</dbReference>
<dbReference type="GO" id="GO:0008962">
    <property type="term" value="F:phosphatidylglycerophosphatase activity"/>
    <property type="evidence" value="ECO:0007669"/>
    <property type="project" value="InterPro"/>
</dbReference>
<dbReference type="InterPro" id="IPR010021">
    <property type="entry name" value="PGPP1/Gep4"/>
</dbReference>
<dbReference type="InterPro" id="IPR036412">
    <property type="entry name" value="HAD-like_sf"/>
</dbReference>
<dbReference type="AlphaFoldDB" id="A0A6A6HNA9"/>
<dbReference type="InterPro" id="IPR023214">
    <property type="entry name" value="HAD_sf"/>
</dbReference>
<keyword evidence="2" id="KW-1185">Reference proteome</keyword>
<protein>
    <submittedName>
        <fullName evidence="1">HAD-superfamily phosphatase</fullName>
    </submittedName>
</protein>
<dbReference type="NCBIfam" id="TIGR01668">
    <property type="entry name" value="YqeG_hyp_ppase"/>
    <property type="match status" value="1"/>
</dbReference>